<dbReference type="SUPFAM" id="SSF53756">
    <property type="entry name" value="UDP-Glycosyltransferase/glycogen phosphorylase"/>
    <property type="match status" value="1"/>
</dbReference>
<evidence type="ECO:0008006" key="3">
    <source>
        <dbReference type="Google" id="ProtNLM"/>
    </source>
</evidence>
<gene>
    <name evidence="1" type="ORF">BFC17_10755</name>
</gene>
<dbReference type="EMBL" id="MJIC01000006">
    <property type="protein sequence ID" value="OFI35758.1"/>
    <property type="molecule type" value="Genomic_DNA"/>
</dbReference>
<dbReference type="Gene3D" id="3.40.50.2000">
    <property type="entry name" value="Glycogen Phosphorylase B"/>
    <property type="match status" value="1"/>
</dbReference>
<organism evidence="1 2">
    <name type="scientific">Alteromonas lipolytica</name>
    <dbReference type="NCBI Taxonomy" id="1856405"/>
    <lineage>
        <taxon>Bacteria</taxon>
        <taxon>Pseudomonadati</taxon>
        <taxon>Pseudomonadota</taxon>
        <taxon>Gammaproteobacteria</taxon>
        <taxon>Alteromonadales</taxon>
        <taxon>Alteromonadaceae</taxon>
        <taxon>Alteromonas/Salinimonas group</taxon>
        <taxon>Alteromonas</taxon>
    </lineage>
</organism>
<comment type="caution">
    <text evidence="1">The sequence shown here is derived from an EMBL/GenBank/DDBJ whole genome shotgun (WGS) entry which is preliminary data.</text>
</comment>
<dbReference type="AlphaFoldDB" id="A0A1E8FJG5"/>
<dbReference type="Pfam" id="PF13692">
    <property type="entry name" value="Glyco_trans_1_4"/>
    <property type="match status" value="1"/>
</dbReference>
<sequence length="409" mass="45539">MTAKVLVIGAVWPESKSSAAGQNMAALLTHFNAHNYTVHFATAAAESAHTDPDISRICTLHTIALNDKSFDDFIAGLKPDIVVFDRFMTEEQFSARVRKAFPQAMHILNTEDLHSLRHARHEAVKQGMRASDAQLNNAFAQREIAAILRSDLSLIISAAEYELLTNYYQVSAQQLHLFPLQQPIAITQETLPFNQRQHFITVGNFRHAPNWDAVLQLKQLWPSIRSVLPEAELHIYGAYPPKKATQLHNAKQGFIIKGWVDDIQTEMGAARVCLAPLRFGAGIKGKLLTAMQHATPSVTTAIGAEGIANENDWPGAVVDAADPSSFAQNAVQLYQSEGLWQQASNKARQQAKSYQQSQTTAVGQLFDKIATTMPQITAYRQGLFMQSLLWHHSLRSSQFMSQWIEAKNR</sequence>
<protein>
    <recommendedName>
        <fullName evidence="3">Glycosyltransferase</fullName>
    </recommendedName>
</protein>
<dbReference type="PANTHER" id="PTHR12526">
    <property type="entry name" value="GLYCOSYLTRANSFERASE"/>
    <property type="match status" value="1"/>
</dbReference>
<dbReference type="Proteomes" id="UP000176037">
    <property type="component" value="Unassembled WGS sequence"/>
</dbReference>
<dbReference type="CDD" id="cd03801">
    <property type="entry name" value="GT4_PimA-like"/>
    <property type="match status" value="1"/>
</dbReference>
<keyword evidence="2" id="KW-1185">Reference proteome</keyword>
<dbReference type="STRING" id="1856405.BFC17_10755"/>
<evidence type="ECO:0000313" key="2">
    <source>
        <dbReference type="Proteomes" id="UP000176037"/>
    </source>
</evidence>
<name>A0A1E8FJG5_9ALTE</name>
<evidence type="ECO:0000313" key="1">
    <source>
        <dbReference type="EMBL" id="OFI35758.1"/>
    </source>
</evidence>
<proteinExistence type="predicted"/>
<dbReference type="RefSeq" id="WP_070174998.1">
    <property type="nucleotide sequence ID" value="NZ_BMJR01000008.1"/>
</dbReference>
<dbReference type="OrthoDB" id="9807209at2"/>
<accession>A0A1E8FJG5</accession>
<reference evidence="1 2" key="1">
    <citation type="submission" date="2016-09" db="EMBL/GenBank/DDBJ databases">
        <title>Alteromonas lipolytica, a new species isolated from sea water.</title>
        <authorList>
            <person name="Wu Y.-H."/>
            <person name="Cheng H."/>
            <person name="Xu X.-W."/>
        </authorList>
    </citation>
    <scope>NUCLEOTIDE SEQUENCE [LARGE SCALE GENOMIC DNA]</scope>
    <source>
        <strain evidence="1 2">JW12</strain>
    </source>
</reference>
<dbReference type="PANTHER" id="PTHR12526:SF584">
    <property type="entry name" value="GLYCOSYLTRANSFERASE"/>
    <property type="match status" value="1"/>
</dbReference>